<evidence type="ECO:0000256" key="2">
    <source>
        <dbReference type="ARBA" id="ARBA00010190"/>
    </source>
</evidence>
<evidence type="ECO:0000256" key="3">
    <source>
        <dbReference type="ARBA" id="ARBA00022598"/>
    </source>
</evidence>
<dbReference type="NCBIfam" id="TIGR00081">
    <property type="entry name" value="purC"/>
    <property type="match status" value="1"/>
</dbReference>
<evidence type="ECO:0000313" key="11">
    <source>
        <dbReference type="Proteomes" id="UP000229364"/>
    </source>
</evidence>
<dbReference type="GO" id="GO:0004639">
    <property type="term" value="F:phosphoribosylaminoimidazolesuccinocarboxamide synthase activity"/>
    <property type="evidence" value="ECO:0007669"/>
    <property type="project" value="UniProtKB-UniRule"/>
</dbReference>
<keyword evidence="5 8" id="KW-0658">Purine biosynthesis</keyword>
<evidence type="ECO:0000259" key="9">
    <source>
        <dbReference type="Pfam" id="PF01259"/>
    </source>
</evidence>
<dbReference type="NCBIfam" id="NF010568">
    <property type="entry name" value="PRK13961.1"/>
    <property type="match status" value="1"/>
</dbReference>
<evidence type="ECO:0000256" key="8">
    <source>
        <dbReference type="HAMAP-Rule" id="MF_00137"/>
    </source>
</evidence>
<dbReference type="HAMAP" id="MF_00137">
    <property type="entry name" value="SAICAR_synth"/>
    <property type="match status" value="1"/>
</dbReference>
<evidence type="ECO:0000256" key="5">
    <source>
        <dbReference type="ARBA" id="ARBA00022755"/>
    </source>
</evidence>
<dbReference type="SUPFAM" id="SSF56104">
    <property type="entry name" value="SAICAR synthase-like"/>
    <property type="match status" value="1"/>
</dbReference>
<protein>
    <recommendedName>
        <fullName evidence="8">Phosphoribosylaminoimidazole-succinocarboxamide synthase</fullName>
        <ecNumber evidence="8">6.3.2.6</ecNumber>
    </recommendedName>
    <alternativeName>
        <fullName evidence="8">SAICAR synthetase</fullName>
    </alternativeName>
</protein>
<comment type="pathway">
    <text evidence="1 8">Purine metabolism; IMP biosynthesis via de novo pathway; 5-amino-1-(5-phospho-D-ribosyl)imidazole-4-carboxamide from 5-amino-1-(5-phospho-D-ribosyl)imidazole-4-carboxylate: step 1/2.</text>
</comment>
<dbReference type="InterPro" id="IPR001636">
    <property type="entry name" value="SAICAR_synth"/>
</dbReference>
<dbReference type="PANTHER" id="PTHR43700:SF1">
    <property type="entry name" value="PHOSPHORIBOSYLAMINOIMIDAZOLE-SUCCINOCARBOXAMIDE SYNTHASE"/>
    <property type="match status" value="1"/>
</dbReference>
<comment type="caution">
    <text evidence="10">The sequence shown here is derived from an EMBL/GenBank/DDBJ whole genome shotgun (WGS) entry which is preliminary data.</text>
</comment>
<evidence type="ECO:0000256" key="1">
    <source>
        <dbReference type="ARBA" id="ARBA00004672"/>
    </source>
</evidence>
<dbReference type="Gene3D" id="3.30.200.20">
    <property type="entry name" value="Phosphorylase Kinase, domain 1"/>
    <property type="match status" value="1"/>
</dbReference>
<feature type="domain" description="SAICAR synthetase/ADE2 N-terminal" evidence="9">
    <location>
        <begin position="15"/>
        <end position="262"/>
    </location>
</feature>
<evidence type="ECO:0000256" key="4">
    <source>
        <dbReference type="ARBA" id="ARBA00022741"/>
    </source>
</evidence>
<dbReference type="Gene3D" id="3.30.470.20">
    <property type="entry name" value="ATP-grasp fold, B domain"/>
    <property type="match status" value="1"/>
</dbReference>
<dbReference type="PANTHER" id="PTHR43700">
    <property type="entry name" value="PHOSPHORIBOSYLAMINOIMIDAZOLE-SUCCINOCARBOXAMIDE SYNTHASE"/>
    <property type="match status" value="1"/>
</dbReference>
<evidence type="ECO:0000313" key="10">
    <source>
        <dbReference type="EMBL" id="PJA01851.1"/>
    </source>
</evidence>
<name>A0A2M7VJ29_9BACT</name>
<dbReference type="GO" id="GO:0006189">
    <property type="term" value="P:'de novo' IMP biosynthetic process"/>
    <property type="evidence" value="ECO:0007669"/>
    <property type="project" value="UniProtKB-UniRule"/>
</dbReference>
<dbReference type="EMBL" id="PFPR01000012">
    <property type="protein sequence ID" value="PJA01851.1"/>
    <property type="molecule type" value="Genomic_DNA"/>
</dbReference>
<dbReference type="EC" id="6.3.2.6" evidence="8"/>
<gene>
    <name evidence="8" type="primary">purC</name>
    <name evidence="10" type="ORF">COX74_00555</name>
</gene>
<dbReference type="PROSITE" id="PS01058">
    <property type="entry name" value="SAICAR_SYNTHETASE_2"/>
    <property type="match status" value="1"/>
</dbReference>
<dbReference type="UniPathway" id="UPA00074">
    <property type="reaction ID" value="UER00131"/>
</dbReference>
<proteinExistence type="inferred from homology"/>
<sequence>MLTETNFSGIGVPRRGKVRDVYDLSPYLLIVATDRISAFDVVMPTPIPSKGETLTGISTLWFKKLAAIVPNHVTCNVRRYPEVCQQYAKELEGRSMLVKKTTPMPVECVVRGYLSGSAWKDYKEGKPTCGVNLTPGLKESDKLPTPIFTPTTKAESGHDQPITYAQMTKLLGEVLASEVLDASLLLYIRGATLAERAGIIIADTKFEFGRDEEGNLMLIDELLTPDSSRFWPVDGYKPGGPQPSFDKQFLRDYLISIRWNQKPPAPPLPEEIVDQTARKYAQAYDRLKKVLAP</sequence>
<dbReference type="GO" id="GO:0005524">
    <property type="term" value="F:ATP binding"/>
    <property type="evidence" value="ECO:0007669"/>
    <property type="project" value="UniProtKB-KW"/>
</dbReference>
<keyword evidence="4 8" id="KW-0547">Nucleotide-binding</keyword>
<evidence type="ECO:0000256" key="7">
    <source>
        <dbReference type="ARBA" id="ARBA00048475"/>
    </source>
</evidence>
<accession>A0A2M7VJ29</accession>
<dbReference type="InterPro" id="IPR028923">
    <property type="entry name" value="SAICAR_synt/ADE2_N"/>
</dbReference>
<dbReference type="CDD" id="cd01414">
    <property type="entry name" value="SAICAR_synt_Sc"/>
    <property type="match status" value="1"/>
</dbReference>
<keyword evidence="6 8" id="KW-0067">ATP-binding</keyword>
<dbReference type="AlphaFoldDB" id="A0A2M7VJ29"/>
<comment type="catalytic activity">
    <reaction evidence="7 8">
        <text>5-amino-1-(5-phospho-D-ribosyl)imidazole-4-carboxylate + L-aspartate + ATP = (2S)-2-[5-amino-1-(5-phospho-beta-D-ribosyl)imidazole-4-carboxamido]succinate + ADP + phosphate + 2 H(+)</text>
        <dbReference type="Rhea" id="RHEA:22628"/>
        <dbReference type="ChEBI" id="CHEBI:15378"/>
        <dbReference type="ChEBI" id="CHEBI:29991"/>
        <dbReference type="ChEBI" id="CHEBI:30616"/>
        <dbReference type="ChEBI" id="CHEBI:43474"/>
        <dbReference type="ChEBI" id="CHEBI:58443"/>
        <dbReference type="ChEBI" id="CHEBI:77657"/>
        <dbReference type="ChEBI" id="CHEBI:456216"/>
        <dbReference type="EC" id="6.3.2.6"/>
    </reaction>
</comment>
<keyword evidence="3 8" id="KW-0436">Ligase</keyword>
<comment type="similarity">
    <text evidence="2 8">Belongs to the SAICAR synthetase family.</text>
</comment>
<reference evidence="11" key="1">
    <citation type="submission" date="2017-09" db="EMBL/GenBank/DDBJ databases">
        <title>Depth-based differentiation of microbial function through sediment-hosted aquifers and enrichment of novel symbionts in the deep terrestrial subsurface.</title>
        <authorList>
            <person name="Probst A.J."/>
            <person name="Ladd B."/>
            <person name="Jarett J.K."/>
            <person name="Geller-Mcgrath D.E."/>
            <person name="Sieber C.M.K."/>
            <person name="Emerson J.B."/>
            <person name="Anantharaman K."/>
            <person name="Thomas B.C."/>
            <person name="Malmstrom R."/>
            <person name="Stieglmeier M."/>
            <person name="Klingl A."/>
            <person name="Woyke T."/>
            <person name="Ryan C.M."/>
            <person name="Banfield J.F."/>
        </authorList>
    </citation>
    <scope>NUCLEOTIDE SEQUENCE [LARGE SCALE GENOMIC DNA]</scope>
</reference>
<evidence type="ECO:0000256" key="6">
    <source>
        <dbReference type="ARBA" id="ARBA00022840"/>
    </source>
</evidence>
<dbReference type="Proteomes" id="UP000229364">
    <property type="component" value="Unassembled WGS sequence"/>
</dbReference>
<dbReference type="Pfam" id="PF01259">
    <property type="entry name" value="SAICAR_synt"/>
    <property type="match status" value="1"/>
</dbReference>
<dbReference type="InterPro" id="IPR018236">
    <property type="entry name" value="SAICAR_synthetase_CS"/>
</dbReference>
<organism evidence="10 11">
    <name type="scientific">bacterium (Candidatus Gribaldobacteria) CG_4_10_14_0_2_um_filter_41_16</name>
    <dbReference type="NCBI Taxonomy" id="2014265"/>
    <lineage>
        <taxon>Bacteria</taxon>
        <taxon>Candidatus Gribaldobacteria</taxon>
    </lineage>
</organism>
<dbReference type="FunFam" id="3.30.470.20:FF:000015">
    <property type="entry name" value="Phosphoribosylaminoimidazole-succinocarboxamide synthase"/>
    <property type="match status" value="1"/>
</dbReference>
<dbReference type="GO" id="GO:0005737">
    <property type="term" value="C:cytoplasm"/>
    <property type="evidence" value="ECO:0007669"/>
    <property type="project" value="TreeGrafter"/>
</dbReference>